<evidence type="ECO:0000256" key="4">
    <source>
        <dbReference type="ARBA" id="ARBA00022825"/>
    </source>
</evidence>
<evidence type="ECO:0000259" key="6">
    <source>
        <dbReference type="PROSITE" id="PS50240"/>
    </source>
</evidence>
<dbReference type="SUPFAM" id="SSF50494">
    <property type="entry name" value="Trypsin-like serine proteases"/>
    <property type="match status" value="1"/>
</dbReference>
<evidence type="ECO:0000256" key="5">
    <source>
        <dbReference type="ARBA" id="ARBA00023157"/>
    </source>
</evidence>
<proteinExistence type="inferred from homology"/>
<dbReference type="InterPro" id="IPR001254">
    <property type="entry name" value="Trypsin_dom"/>
</dbReference>
<comment type="similarity">
    <text evidence="1">Belongs to the peptidase S1 family.</text>
</comment>
<keyword evidence="8" id="KW-1185">Reference proteome</keyword>
<dbReference type="InterPro" id="IPR001314">
    <property type="entry name" value="Peptidase_S1A"/>
</dbReference>
<protein>
    <recommendedName>
        <fullName evidence="6">Peptidase S1 domain-containing protein</fullName>
    </recommendedName>
</protein>
<dbReference type="PROSITE" id="PS00134">
    <property type="entry name" value="TRYPSIN_HIS"/>
    <property type="match status" value="1"/>
</dbReference>
<organism evidence="7 8">
    <name type="scientific">Trichogramma kaykai</name>
    <dbReference type="NCBI Taxonomy" id="54128"/>
    <lineage>
        <taxon>Eukaryota</taxon>
        <taxon>Metazoa</taxon>
        <taxon>Ecdysozoa</taxon>
        <taxon>Arthropoda</taxon>
        <taxon>Hexapoda</taxon>
        <taxon>Insecta</taxon>
        <taxon>Pterygota</taxon>
        <taxon>Neoptera</taxon>
        <taxon>Endopterygota</taxon>
        <taxon>Hymenoptera</taxon>
        <taxon>Apocrita</taxon>
        <taxon>Proctotrupomorpha</taxon>
        <taxon>Chalcidoidea</taxon>
        <taxon>Trichogrammatidae</taxon>
        <taxon>Trichogramma</taxon>
    </lineage>
</organism>
<evidence type="ECO:0000256" key="1">
    <source>
        <dbReference type="ARBA" id="ARBA00007664"/>
    </source>
</evidence>
<gene>
    <name evidence="7" type="ORF">TKK_003197</name>
</gene>
<sequence length="306" mass="32870">MKSLMLPSTIACGLLVFFYSSIKVEALISPQLAAQPQFPHVVAVIDKFSRRTICTGALISEAAVLTAAHCVTDENGKFLKKHFSIIAGTIDLSTPHVEIPVAILIVPTAYNGRGQAGVNDLYRVANLAVLKLSARVPKKSGIKPMPISSSRDNIKAKVDKAPVAGFGISQISHHSSRRVVDNDGKLHFALMEPLSQSACNLLVLLTEDDSAFCAKIDALSEGSSLCAGDDGTPYVLNSKIVGILTYVPKTCNGVETSPIFTRTSAYADFLENAIKHTYFDGARVGHYVPWYNDYATSGNVEAMQVP</sequence>
<reference evidence="7 8" key="1">
    <citation type="journal article" date="2024" name="bioRxiv">
        <title>A reference genome for Trichogramma kaykai: A tiny desert-dwelling parasitoid wasp with competing sex-ratio distorters.</title>
        <authorList>
            <person name="Culotta J."/>
            <person name="Lindsey A.R."/>
        </authorList>
    </citation>
    <scope>NUCLEOTIDE SEQUENCE [LARGE SCALE GENOMIC DNA]</scope>
    <source>
        <strain evidence="7 8">KSX58</strain>
    </source>
</reference>
<dbReference type="SMART" id="SM00020">
    <property type="entry name" value="Tryp_SPc"/>
    <property type="match status" value="1"/>
</dbReference>
<dbReference type="PANTHER" id="PTHR24276:SF98">
    <property type="entry name" value="FI18310P1-RELATED"/>
    <property type="match status" value="1"/>
</dbReference>
<dbReference type="EMBL" id="JBJJXI010000026">
    <property type="protein sequence ID" value="KAL3404222.1"/>
    <property type="molecule type" value="Genomic_DNA"/>
</dbReference>
<accession>A0ABD2XG58</accession>
<dbReference type="PANTHER" id="PTHR24276">
    <property type="entry name" value="POLYSERASE-RELATED"/>
    <property type="match status" value="1"/>
</dbReference>
<feature type="domain" description="Peptidase S1" evidence="6">
    <location>
        <begin position="27"/>
        <end position="296"/>
    </location>
</feature>
<dbReference type="InterPro" id="IPR050430">
    <property type="entry name" value="Peptidase_S1"/>
</dbReference>
<dbReference type="PROSITE" id="PS50240">
    <property type="entry name" value="TRYPSIN_DOM"/>
    <property type="match status" value="1"/>
</dbReference>
<dbReference type="GO" id="GO:0008236">
    <property type="term" value="F:serine-type peptidase activity"/>
    <property type="evidence" value="ECO:0007669"/>
    <property type="project" value="UniProtKB-KW"/>
</dbReference>
<dbReference type="InterPro" id="IPR009003">
    <property type="entry name" value="Peptidase_S1_PA"/>
</dbReference>
<keyword evidence="5" id="KW-1015">Disulfide bond</keyword>
<keyword evidence="4" id="KW-0720">Serine protease</keyword>
<dbReference type="PRINTS" id="PR00722">
    <property type="entry name" value="CHYMOTRYPSIN"/>
</dbReference>
<evidence type="ECO:0000313" key="8">
    <source>
        <dbReference type="Proteomes" id="UP001627154"/>
    </source>
</evidence>
<dbReference type="InterPro" id="IPR043504">
    <property type="entry name" value="Peptidase_S1_PA_chymotrypsin"/>
</dbReference>
<evidence type="ECO:0000256" key="2">
    <source>
        <dbReference type="ARBA" id="ARBA00022670"/>
    </source>
</evidence>
<dbReference type="Proteomes" id="UP001627154">
    <property type="component" value="Unassembled WGS sequence"/>
</dbReference>
<comment type="caution">
    <text evidence="7">The sequence shown here is derived from an EMBL/GenBank/DDBJ whole genome shotgun (WGS) entry which is preliminary data.</text>
</comment>
<dbReference type="Gene3D" id="2.40.10.10">
    <property type="entry name" value="Trypsin-like serine proteases"/>
    <property type="match status" value="1"/>
</dbReference>
<evidence type="ECO:0000256" key="3">
    <source>
        <dbReference type="ARBA" id="ARBA00022801"/>
    </source>
</evidence>
<dbReference type="InterPro" id="IPR018114">
    <property type="entry name" value="TRYPSIN_HIS"/>
</dbReference>
<dbReference type="GO" id="GO:0006508">
    <property type="term" value="P:proteolysis"/>
    <property type="evidence" value="ECO:0007669"/>
    <property type="project" value="UniProtKB-KW"/>
</dbReference>
<dbReference type="Pfam" id="PF00089">
    <property type="entry name" value="Trypsin"/>
    <property type="match status" value="1"/>
</dbReference>
<keyword evidence="2" id="KW-0645">Protease</keyword>
<dbReference type="AlphaFoldDB" id="A0ABD2XG58"/>
<name>A0ABD2XG58_9HYME</name>
<keyword evidence="3" id="KW-0378">Hydrolase</keyword>
<evidence type="ECO:0000313" key="7">
    <source>
        <dbReference type="EMBL" id="KAL3404222.1"/>
    </source>
</evidence>